<name>A0AAE3FN93_9CREN</name>
<dbReference type="PANTHER" id="PTHR34203">
    <property type="entry name" value="METHYLTRANSFERASE, FKBM FAMILY PROTEIN"/>
    <property type="match status" value="1"/>
</dbReference>
<dbReference type="InterPro" id="IPR006342">
    <property type="entry name" value="FkbM_mtfrase"/>
</dbReference>
<dbReference type="Pfam" id="PF05050">
    <property type="entry name" value="Methyltransf_21"/>
    <property type="match status" value="1"/>
</dbReference>
<dbReference type="GO" id="GO:0008168">
    <property type="term" value="F:methyltransferase activity"/>
    <property type="evidence" value="ECO:0007669"/>
    <property type="project" value="UniProtKB-KW"/>
</dbReference>
<dbReference type="PANTHER" id="PTHR34203:SF15">
    <property type="entry name" value="SLL1173 PROTEIN"/>
    <property type="match status" value="1"/>
</dbReference>
<dbReference type="GO" id="GO:0032259">
    <property type="term" value="P:methylation"/>
    <property type="evidence" value="ECO:0007669"/>
    <property type="project" value="UniProtKB-KW"/>
</dbReference>
<evidence type="ECO:0000259" key="1">
    <source>
        <dbReference type="Pfam" id="PF05050"/>
    </source>
</evidence>
<dbReference type="InterPro" id="IPR052514">
    <property type="entry name" value="SAM-dependent_MTase"/>
</dbReference>
<dbReference type="EMBL" id="JZWS02000020">
    <property type="protein sequence ID" value="MCL7344651.1"/>
    <property type="molecule type" value="Genomic_DNA"/>
</dbReference>
<organism evidence="2">
    <name type="scientific">Candidatus Aramenus sulfurataquae</name>
    <dbReference type="NCBI Taxonomy" id="1326980"/>
    <lineage>
        <taxon>Archaea</taxon>
        <taxon>Thermoproteota</taxon>
        <taxon>Thermoprotei</taxon>
        <taxon>Sulfolobales</taxon>
        <taxon>Sulfolobaceae</taxon>
        <taxon>Candidatus Aramenus</taxon>
    </lineage>
</organism>
<dbReference type="Gene3D" id="3.40.50.150">
    <property type="entry name" value="Vaccinia Virus protein VP39"/>
    <property type="match status" value="1"/>
</dbReference>
<sequence length="294" mass="33489">MIRQVRKGSNRIFVEFKNGSSGFCSPACVSGLVDLVLLDPHYSNPKKFHFQNDTVYYESNKITGSSHYPLISVKGWIKKDNYWYYPKYNVKFLEGNESVLFETFVKEQYNVDVKDREVVDVGANIGDSPIYFAIRGAKKVLAFEPLPSVYQVALENVKLNNLENVITLINAGVGSKDGVIKVPSTIDLDKSGVFHVTGEGDVEVPVYSLKRIREMVKDTYLLKMDCEGCEADVILNSEEMDFEKIIFEHHASLTHVPYKRLTRKLEEEGYACDKPWQILVDPNRVGVITCEKRR</sequence>
<keyword evidence="2" id="KW-0808">Transferase</keyword>
<dbReference type="CDD" id="cd02440">
    <property type="entry name" value="AdoMet_MTases"/>
    <property type="match status" value="1"/>
</dbReference>
<dbReference type="InterPro" id="IPR029063">
    <property type="entry name" value="SAM-dependent_MTases_sf"/>
</dbReference>
<dbReference type="SUPFAM" id="SSF53335">
    <property type="entry name" value="S-adenosyl-L-methionine-dependent methyltransferases"/>
    <property type="match status" value="1"/>
</dbReference>
<proteinExistence type="predicted"/>
<keyword evidence="2" id="KW-0489">Methyltransferase</keyword>
<comment type="caution">
    <text evidence="2">The sequence shown here is derived from an EMBL/GenBank/DDBJ whole genome shotgun (WGS) entry which is preliminary data.</text>
</comment>
<protein>
    <submittedName>
        <fullName evidence="2">FkbM family methyltransferase</fullName>
    </submittedName>
</protein>
<feature type="domain" description="Methyltransferase FkbM" evidence="1">
    <location>
        <begin position="120"/>
        <end position="270"/>
    </location>
</feature>
<reference evidence="2" key="1">
    <citation type="submission" date="2022-05" db="EMBL/GenBank/DDBJ databases">
        <title>Metagenome Sequencing of an Archaeal-Dominated Microbial Community from a Hot Spring at the Los Azufres Geothermal Field, Mexico.</title>
        <authorList>
            <person name="Marin-Paredes R."/>
            <person name="Martinez-Romero E."/>
            <person name="Servin-Garciduenas L.E."/>
        </authorList>
    </citation>
    <scope>NUCLEOTIDE SEQUENCE</scope>
    <source>
        <strain evidence="2">AZ1-454</strain>
    </source>
</reference>
<dbReference type="AlphaFoldDB" id="A0AAE3FN93"/>
<dbReference type="NCBIfam" id="TIGR01444">
    <property type="entry name" value="fkbM_fam"/>
    <property type="match status" value="1"/>
</dbReference>
<evidence type="ECO:0000313" key="2">
    <source>
        <dbReference type="EMBL" id="MCL7344651.1"/>
    </source>
</evidence>
<gene>
    <name evidence="2" type="ORF">TQ35_008780</name>
</gene>
<accession>A0AAE3FN93</accession>